<evidence type="ECO:0000259" key="8">
    <source>
        <dbReference type="PROSITE" id="PS51134"/>
    </source>
</evidence>
<dbReference type="Gene3D" id="1.10.472.170">
    <property type="match status" value="1"/>
</dbReference>
<keyword evidence="2" id="KW-0677">Repeat</keyword>
<dbReference type="Pfam" id="PF08271">
    <property type="entry name" value="Zn_Ribbon_TF"/>
    <property type="match status" value="1"/>
</dbReference>
<dbReference type="OMA" id="DHDQRMK"/>
<dbReference type="GO" id="GO:0005634">
    <property type="term" value="C:nucleus"/>
    <property type="evidence" value="ECO:0007669"/>
    <property type="project" value="TreeGrafter"/>
</dbReference>
<dbReference type="AlphaFoldDB" id="J9D9W7"/>
<reference evidence="10" key="2">
    <citation type="submission" date="2015-07" db="EMBL/GenBank/DDBJ databases">
        <title>Contrasting host-pathogen interactions and genome evolution in two generalist and specialist microsporidian pathogens of mosquitoes.</title>
        <authorList>
            <consortium name="The Broad Institute Genomics Platform"/>
            <consortium name="The Broad Institute Genome Sequencing Center for Infectious Disease"/>
            <person name="Cuomo C.A."/>
            <person name="Sanscrainte N.D."/>
            <person name="Goldberg J.M."/>
            <person name="Heiman D."/>
            <person name="Young S."/>
            <person name="Zeng Q."/>
            <person name="Becnel J.J."/>
            <person name="Birren B.W."/>
        </authorList>
    </citation>
    <scope>NUCLEOTIDE SEQUENCE [LARGE SCALE GENOMIC DNA]</scope>
    <source>
        <strain evidence="10">USNM 41457</strain>
    </source>
</reference>
<accession>J9D9W7</accession>
<keyword evidence="6" id="KW-0862">Zinc</keyword>
<comment type="caution">
    <text evidence="9">The sequence shown here is derived from an EMBL/GenBank/DDBJ whole genome shotgun (WGS) entry which is preliminary data.</text>
</comment>
<sequence length="305" mass="34022">MVKLRTVKLECPNCGEDKNIIEDYKNGYNVCAECGCTIGPRIIDEGSEWRNFGDSQTGGDPSRVGGPNNPFLETDVLDTIISGKDSLARTQMKSTMRGPERALINGFNLLTNYCDRNGIAMVIQDRAKTILKTVIEKKLAKGKNAEAVAAACLHLACKHAKCPRTFKEISLMCQVPKDEVGKCYKLIEKHFDKVEILNVEDIIERFCSDLSLGIKEQKTALRISQRLKKHGISAGKSPASVAAAVIYMVAHLYSKDKKINKDIHYVTCVSEVTIKNTYKDLLQYKYILITEDEFPKDIIDTLPNA</sequence>
<dbReference type="Proteomes" id="UP000003163">
    <property type="component" value="Unassembled WGS sequence"/>
</dbReference>
<evidence type="ECO:0000256" key="7">
    <source>
        <dbReference type="SAM" id="MobiDB-lite"/>
    </source>
</evidence>
<evidence type="ECO:0000256" key="4">
    <source>
        <dbReference type="ARBA" id="ARBA00023163"/>
    </source>
</evidence>
<dbReference type="PROSITE" id="PS51134">
    <property type="entry name" value="ZF_TFIIB"/>
    <property type="match status" value="1"/>
</dbReference>
<dbReference type="Pfam" id="PF00382">
    <property type="entry name" value="TFIIB"/>
    <property type="match status" value="2"/>
</dbReference>
<dbReference type="EMBL" id="AFBI03000020">
    <property type="protein sequence ID" value="EJW04304.1"/>
    <property type="molecule type" value="Genomic_DNA"/>
</dbReference>
<evidence type="ECO:0000256" key="3">
    <source>
        <dbReference type="ARBA" id="ARBA00023015"/>
    </source>
</evidence>
<dbReference type="HOGENOM" id="CLU_043736_1_1_1"/>
<evidence type="ECO:0000313" key="9">
    <source>
        <dbReference type="EMBL" id="EJW04304.1"/>
    </source>
</evidence>
<dbReference type="GO" id="GO:0070897">
    <property type="term" value="P:transcription preinitiation complex assembly"/>
    <property type="evidence" value="ECO:0007669"/>
    <property type="project" value="InterPro"/>
</dbReference>
<dbReference type="SUPFAM" id="SSF47954">
    <property type="entry name" value="Cyclin-like"/>
    <property type="match status" value="2"/>
</dbReference>
<feature type="domain" description="TFIIB-type" evidence="8">
    <location>
        <begin position="7"/>
        <end position="39"/>
    </location>
</feature>
<comment type="similarity">
    <text evidence="1">Belongs to the TFIIB family.</text>
</comment>
<dbReference type="InterPro" id="IPR036915">
    <property type="entry name" value="Cyclin-like_sf"/>
</dbReference>
<dbReference type="OrthoDB" id="25790at2759"/>
<keyword evidence="10" id="KW-1185">Reference proteome</keyword>
<feature type="region of interest" description="Disordered" evidence="7">
    <location>
        <begin position="49"/>
        <end position="68"/>
    </location>
</feature>
<dbReference type="CDD" id="cd20551">
    <property type="entry name" value="CYCLIN_TFIIB_rpt1"/>
    <property type="match status" value="1"/>
</dbReference>
<dbReference type="FunCoup" id="J9D9W7">
    <property type="interactions" value="191"/>
</dbReference>
<organism evidence="9 10">
    <name type="scientific">Edhazardia aedis (strain USNM 41457)</name>
    <name type="common">Microsporidian parasite</name>
    <dbReference type="NCBI Taxonomy" id="1003232"/>
    <lineage>
        <taxon>Eukaryota</taxon>
        <taxon>Fungi</taxon>
        <taxon>Fungi incertae sedis</taxon>
        <taxon>Microsporidia</taxon>
        <taxon>Edhazardia</taxon>
    </lineage>
</organism>
<evidence type="ECO:0000256" key="2">
    <source>
        <dbReference type="ARBA" id="ARBA00022737"/>
    </source>
</evidence>
<dbReference type="GO" id="GO:0008270">
    <property type="term" value="F:zinc ion binding"/>
    <property type="evidence" value="ECO:0007669"/>
    <property type="project" value="UniProtKB-KW"/>
</dbReference>
<proteinExistence type="inferred from homology"/>
<dbReference type="InterPro" id="IPR013150">
    <property type="entry name" value="TFIIB_cyclin"/>
</dbReference>
<dbReference type="VEuPathDB" id="MicrosporidiaDB:EDEG_01428"/>
<dbReference type="GO" id="GO:0097550">
    <property type="term" value="C:transcription preinitiation complex"/>
    <property type="evidence" value="ECO:0007669"/>
    <property type="project" value="TreeGrafter"/>
</dbReference>
<dbReference type="PANTHER" id="PTHR11618:SF13">
    <property type="entry name" value="TRANSCRIPTION INITIATION FACTOR IIB"/>
    <property type="match status" value="1"/>
</dbReference>
<dbReference type="InterPro" id="IPR000812">
    <property type="entry name" value="TFIIB"/>
</dbReference>
<keyword evidence="6" id="KW-0863">Zinc-finger</keyword>
<dbReference type="InterPro" id="IPR013763">
    <property type="entry name" value="Cyclin-like_dom"/>
</dbReference>
<evidence type="ECO:0000256" key="5">
    <source>
        <dbReference type="ARBA" id="ARBA00031706"/>
    </source>
</evidence>
<keyword evidence="4" id="KW-0804">Transcription</keyword>
<name>J9D9W7_EDHAE</name>
<keyword evidence="6" id="KW-0479">Metal-binding</keyword>
<dbReference type="STRING" id="1003232.J9D9W7"/>
<dbReference type="Gene3D" id="1.10.472.10">
    <property type="entry name" value="Cyclin-like"/>
    <property type="match status" value="1"/>
</dbReference>
<evidence type="ECO:0000256" key="6">
    <source>
        <dbReference type="PROSITE-ProRule" id="PRU00469"/>
    </source>
</evidence>
<dbReference type="PRINTS" id="PR00685">
    <property type="entry name" value="TIFACTORIIB"/>
</dbReference>
<keyword evidence="3" id="KW-0805">Transcription regulation</keyword>
<dbReference type="InParanoid" id="J9D9W7"/>
<evidence type="ECO:0000256" key="1">
    <source>
        <dbReference type="ARBA" id="ARBA00010857"/>
    </source>
</evidence>
<protein>
    <recommendedName>
        <fullName evidence="5">General transcription factor TFIIB</fullName>
    </recommendedName>
</protein>
<dbReference type="GO" id="GO:0017025">
    <property type="term" value="F:TBP-class protein binding"/>
    <property type="evidence" value="ECO:0007669"/>
    <property type="project" value="InterPro"/>
</dbReference>
<reference evidence="9 10" key="1">
    <citation type="submission" date="2011-08" db="EMBL/GenBank/DDBJ databases">
        <authorList>
            <person name="Liu Z.J."/>
            <person name="Shi F.L."/>
            <person name="Lu J.Q."/>
            <person name="Li M."/>
            <person name="Wang Z.L."/>
        </authorList>
    </citation>
    <scope>NUCLEOTIDE SEQUENCE [LARGE SCALE GENOMIC DNA]</scope>
    <source>
        <strain evidence="9 10">USNM 41457</strain>
    </source>
</reference>
<evidence type="ECO:0000313" key="10">
    <source>
        <dbReference type="Proteomes" id="UP000003163"/>
    </source>
</evidence>
<gene>
    <name evidence="9" type="ORF">EDEG_01428</name>
</gene>
<dbReference type="InterPro" id="IPR013137">
    <property type="entry name" value="Znf_TFIIB"/>
</dbReference>
<dbReference type="SUPFAM" id="SSF57783">
    <property type="entry name" value="Zinc beta-ribbon"/>
    <property type="match status" value="1"/>
</dbReference>
<dbReference type="PANTHER" id="PTHR11618">
    <property type="entry name" value="TRANSCRIPTION INITIATION FACTOR IIB-RELATED"/>
    <property type="match status" value="1"/>
</dbReference>
<dbReference type="SMART" id="SM00385">
    <property type="entry name" value="CYCLIN"/>
    <property type="match status" value="2"/>
</dbReference>